<dbReference type="GO" id="GO:0000271">
    <property type="term" value="P:polysaccharide biosynthetic process"/>
    <property type="evidence" value="ECO:0007669"/>
    <property type="project" value="TreeGrafter"/>
</dbReference>
<dbReference type="InterPro" id="IPR015422">
    <property type="entry name" value="PyrdxlP-dep_Trfase_small"/>
</dbReference>
<dbReference type="SUPFAM" id="SSF53383">
    <property type="entry name" value="PLP-dependent transferases"/>
    <property type="match status" value="1"/>
</dbReference>
<evidence type="ECO:0000313" key="7">
    <source>
        <dbReference type="Proteomes" id="UP000244792"/>
    </source>
</evidence>
<evidence type="ECO:0000256" key="2">
    <source>
        <dbReference type="ARBA" id="ARBA00037999"/>
    </source>
</evidence>
<evidence type="ECO:0000313" key="6">
    <source>
        <dbReference type="EMBL" id="AWB09575.1"/>
    </source>
</evidence>
<dbReference type="PANTHER" id="PTHR30244:SF36">
    <property type="entry name" value="3-OXO-GLUCOSE-6-PHOSPHATE:GLUTAMATE AMINOTRANSFERASE"/>
    <property type="match status" value="1"/>
</dbReference>
<evidence type="ECO:0000256" key="1">
    <source>
        <dbReference type="ARBA" id="ARBA00022898"/>
    </source>
</evidence>
<dbReference type="Gene3D" id="3.90.1150.10">
    <property type="entry name" value="Aspartate Aminotransferase, domain 1"/>
    <property type="match status" value="1"/>
</dbReference>
<dbReference type="Pfam" id="PF01041">
    <property type="entry name" value="DegT_DnrJ_EryC1"/>
    <property type="match status" value="1"/>
</dbReference>
<dbReference type="InterPro" id="IPR000653">
    <property type="entry name" value="DegT/StrS_aminotransferase"/>
</dbReference>
<comment type="similarity">
    <text evidence="2 5">Belongs to the DegT/DnrJ/EryC1 family.</text>
</comment>
<accession>A0A2R4VYI3</accession>
<evidence type="ECO:0000256" key="3">
    <source>
        <dbReference type="PIRSR" id="PIRSR000390-1"/>
    </source>
</evidence>
<dbReference type="OrthoDB" id="9810913at2"/>
<evidence type="ECO:0008006" key="8">
    <source>
        <dbReference type="Google" id="ProtNLM"/>
    </source>
</evidence>
<dbReference type="FunFam" id="3.40.640.10:FF:000089">
    <property type="entry name" value="Aminotransferase, DegT/DnrJ/EryC1/StrS family"/>
    <property type="match status" value="1"/>
</dbReference>
<organism evidence="6 7">
    <name type="scientific">Thermodesulfobium acidiphilum</name>
    <dbReference type="NCBI Taxonomy" id="1794699"/>
    <lineage>
        <taxon>Bacteria</taxon>
        <taxon>Pseudomonadati</taxon>
        <taxon>Thermodesulfobiota</taxon>
        <taxon>Thermodesulfobiia</taxon>
        <taxon>Thermodesulfobiales</taxon>
        <taxon>Thermodesulfobiaceae</taxon>
        <taxon>Thermodesulfobium</taxon>
    </lineage>
</organism>
<dbReference type="Proteomes" id="UP000244792">
    <property type="component" value="Chromosome"/>
</dbReference>
<feature type="active site" description="Proton acceptor" evidence="3">
    <location>
        <position position="184"/>
    </location>
</feature>
<dbReference type="EMBL" id="CP020921">
    <property type="protein sequence ID" value="AWB09575.1"/>
    <property type="molecule type" value="Genomic_DNA"/>
</dbReference>
<reference evidence="6 7" key="1">
    <citation type="submission" date="2017-04" db="EMBL/GenBank/DDBJ databases">
        <title>Genomic insights into metabolism of Thermodesulfobium acidiphilum.</title>
        <authorList>
            <person name="Toshchakov S.V."/>
            <person name="Frolov E.N."/>
            <person name="Kublanov I.V."/>
            <person name="Samarov N.I."/>
            <person name="Novikov A."/>
            <person name="Lebedinsky A.V."/>
            <person name="Bonch-Osmolovskaya E.A."/>
            <person name="Chernyh N.A."/>
        </authorList>
    </citation>
    <scope>NUCLEOTIDE SEQUENCE [LARGE SCALE GENOMIC DNA]</scope>
    <source>
        <strain evidence="6 7">3127-1</strain>
    </source>
</reference>
<dbReference type="PIRSF" id="PIRSF000390">
    <property type="entry name" value="PLP_StrS"/>
    <property type="match status" value="1"/>
</dbReference>
<dbReference type="AlphaFoldDB" id="A0A2R4VYI3"/>
<evidence type="ECO:0000256" key="4">
    <source>
        <dbReference type="PIRSR" id="PIRSR000390-2"/>
    </source>
</evidence>
<keyword evidence="1 4" id="KW-0663">Pyridoxal phosphate</keyword>
<name>A0A2R4VYI3_THEAF</name>
<dbReference type="RefSeq" id="WP_108308051.1">
    <property type="nucleotide sequence ID" value="NZ_CP020921.1"/>
</dbReference>
<dbReference type="InterPro" id="IPR015424">
    <property type="entry name" value="PyrdxlP-dep_Trfase"/>
</dbReference>
<keyword evidence="7" id="KW-1185">Reference proteome</keyword>
<dbReference type="CDD" id="cd00616">
    <property type="entry name" value="AHBA_syn"/>
    <property type="match status" value="1"/>
</dbReference>
<dbReference type="PANTHER" id="PTHR30244">
    <property type="entry name" value="TRANSAMINASE"/>
    <property type="match status" value="1"/>
</dbReference>
<dbReference type="InterPro" id="IPR015421">
    <property type="entry name" value="PyrdxlP-dep_Trfase_major"/>
</dbReference>
<gene>
    <name evidence="6" type="ORF">TDSAC_0188</name>
</gene>
<proteinExistence type="inferred from homology"/>
<sequence length="361" mass="40811">MIKLADFNKEYNKLKNEIDREVLKVLDSGSYIMGKEVRDLETNLSNYLGVKAYTVASGTDALLIALRAASIGQGDEVITTPFTFVATASTITFTGAKPVFVDIDEETFNINPKLIEEKITERTKAILPVHLFGHSADMEEILRIAKKYNLIVIEDNAQAFGSLYNGKKTGSIGDISALSFFPTKNLGAYGDAGAVFAKDEKICEKIDMLRSHGSKKKYLYEIIGYNSRLDTIQAAILNVKLKYFENFIEKKRKLASIYLEELKGFVALPVEKENCRHSYHQFTIRVKNRDELFSYLSSNNIQSAIHYPLPLHLQKAFNYLGYKEGSFPVAEKVSKEVLSLPIFHTLSEEEIYRVCQVIKNR</sequence>
<dbReference type="GO" id="GO:0008483">
    <property type="term" value="F:transaminase activity"/>
    <property type="evidence" value="ECO:0007669"/>
    <property type="project" value="TreeGrafter"/>
</dbReference>
<dbReference type="KEGG" id="taci:TDSAC_0188"/>
<feature type="modified residue" description="N6-(pyridoxal phosphate)lysine" evidence="4">
    <location>
        <position position="184"/>
    </location>
</feature>
<evidence type="ECO:0000256" key="5">
    <source>
        <dbReference type="RuleBase" id="RU004508"/>
    </source>
</evidence>
<dbReference type="GO" id="GO:0030170">
    <property type="term" value="F:pyridoxal phosphate binding"/>
    <property type="evidence" value="ECO:0007669"/>
    <property type="project" value="UniProtKB-ARBA"/>
</dbReference>
<dbReference type="Gene3D" id="3.40.640.10">
    <property type="entry name" value="Type I PLP-dependent aspartate aminotransferase-like (Major domain)"/>
    <property type="match status" value="1"/>
</dbReference>
<protein>
    <recommendedName>
        <fullName evidence="8">dTDP-4-amino-4,6-dideoxygalactose transaminase</fullName>
    </recommendedName>
</protein>